<evidence type="ECO:0000313" key="1">
    <source>
        <dbReference type="EMBL" id="KAK6776230.1"/>
    </source>
</evidence>
<dbReference type="Proteomes" id="UP001371456">
    <property type="component" value="Unassembled WGS sequence"/>
</dbReference>
<proteinExistence type="predicted"/>
<organism evidence="1 2">
    <name type="scientific">Solanum bulbocastanum</name>
    <name type="common">Wild potato</name>
    <dbReference type="NCBI Taxonomy" id="147425"/>
    <lineage>
        <taxon>Eukaryota</taxon>
        <taxon>Viridiplantae</taxon>
        <taxon>Streptophyta</taxon>
        <taxon>Embryophyta</taxon>
        <taxon>Tracheophyta</taxon>
        <taxon>Spermatophyta</taxon>
        <taxon>Magnoliopsida</taxon>
        <taxon>eudicotyledons</taxon>
        <taxon>Gunneridae</taxon>
        <taxon>Pentapetalae</taxon>
        <taxon>asterids</taxon>
        <taxon>lamiids</taxon>
        <taxon>Solanales</taxon>
        <taxon>Solanaceae</taxon>
        <taxon>Solanoideae</taxon>
        <taxon>Solaneae</taxon>
        <taxon>Solanum</taxon>
    </lineage>
</organism>
<gene>
    <name evidence="1" type="ORF">RDI58_027231</name>
</gene>
<dbReference type="EMBL" id="JBANQN010000011">
    <property type="protein sequence ID" value="KAK6776230.1"/>
    <property type="molecule type" value="Genomic_DNA"/>
</dbReference>
<evidence type="ECO:0000313" key="2">
    <source>
        <dbReference type="Proteomes" id="UP001371456"/>
    </source>
</evidence>
<reference evidence="1 2" key="1">
    <citation type="submission" date="2024-02" db="EMBL/GenBank/DDBJ databases">
        <title>de novo genome assembly of Solanum bulbocastanum strain 11H21.</title>
        <authorList>
            <person name="Hosaka A.J."/>
        </authorList>
    </citation>
    <scope>NUCLEOTIDE SEQUENCE [LARGE SCALE GENOMIC DNA]</scope>
    <source>
        <tissue evidence="1">Young leaves</tissue>
    </source>
</reference>
<comment type="caution">
    <text evidence="1">The sequence shown here is derived from an EMBL/GenBank/DDBJ whole genome shotgun (WGS) entry which is preliminary data.</text>
</comment>
<accession>A0AAN8Y1M6</accession>
<sequence>MFFFIVDRYVLKFILLVNIIKLIIKFLESCKCQLMVIWFEYFVLTDAYD</sequence>
<keyword evidence="2" id="KW-1185">Reference proteome</keyword>
<dbReference type="AlphaFoldDB" id="A0AAN8Y1M6"/>
<protein>
    <submittedName>
        <fullName evidence="1">Uncharacterized protein</fullName>
    </submittedName>
</protein>
<name>A0AAN8Y1M6_SOLBU</name>